<dbReference type="EMBL" id="GDIQ01025288">
    <property type="protein sequence ID" value="JAN69449.1"/>
    <property type="molecule type" value="Transcribed_RNA"/>
</dbReference>
<protein>
    <submittedName>
        <fullName evidence="2">Uncharacterized protein</fullName>
    </submittedName>
</protein>
<evidence type="ECO:0000313" key="2">
    <source>
        <dbReference type="EMBL" id="JAN69449.1"/>
    </source>
</evidence>
<organism evidence="2">
    <name type="scientific">Daphnia magna</name>
    <dbReference type="NCBI Taxonomy" id="35525"/>
    <lineage>
        <taxon>Eukaryota</taxon>
        <taxon>Metazoa</taxon>
        <taxon>Ecdysozoa</taxon>
        <taxon>Arthropoda</taxon>
        <taxon>Crustacea</taxon>
        <taxon>Branchiopoda</taxon>
        <taxon>Diplostraca</taxon>
        <taxon>Cladocera</taxon>
        <taxon>Anomopoda</taxon>
        <taxon>Daphniidae</taxon>
        <taxon>Daphnia</taxon>
    </lineage>
</organism>
<dbReference type="AlphaFoldDB" id="A0A0P6I7J5"/>
<sequence>MNLYRSIPLSNMTRLFQQSAYTFRVQTLSASLFEAVWVDILYWCAFHLIRPLRYTKEGRVQRPSINGADNRLDIFSSTSPRSNSKRERSRGLCRRKAQPTKNKKIISLITISHRQFVFDSQTTPSVYIA</sequence>
<feature type="compositionally biased region" description="Basic residues" evidence="1">
    <location>
        <begin position="91"/>
        <end position="101"/>
    </location>
</feature>
<evidence type="ECO:0000256" key="1">
    <source>
        <dbReference type="SAM" id="MobiDB-lite"/>
    </source>
</evidence>
<feature type="region of interest" description="Disordered" evidence="1">
    <location>
        <begin position="63"/>
        <end position="101"/>
    </location>
</feature>
<reference evidence="2" key="1">
    <citation type="submission" date="2015-10" db="EMBL/GenBank/DDBJ databases">
        <title>EvidentialGene: Evidence-directed Construction of Complete mRNA Transcriptomes without Genomes.</title>
        <authorList>
            <person name="Gilbert D.G."/>
        </authorList>
    </citation>
    <scope>NUCLEOTIDE SEQUENCE</scope>
</reference>
<name>A0A0P6I7J5_9CRUS</name>
<accession>A0A0P6I7J5</accession>
<proteinExistence type="predicted"/>